<dbReference type="EMBL" id="BDQI01000049">
    <property type="protein sequence ID" value="GAX58270.1"/>
    <property type="molecule type" value="Genomic_DNA"/>
</dbReference>
<accession>A0A250VWD1</accession>
<keyword evidence="1" id="KW-0472">Membrane</keyword>
<feature type="transmembrane region" description="Helical" evidence="1">
    <location>
        <begin position="360"/>
        <end position="392"/>
    </location>
</feature>
<evidence type="ECO:0000313" key="3">
    <source>
        <dbReference type="Proteomes" id="UP000217446"/>
    </source>
</evidence>
<comment type="caution">
    <text evidence="2">The sequence shown here is derived from an EMBL/GenBank/DDBJ whole genome shotgun (WGS) entry which is preliminary data.</text>
</comment>
<protein>
    <submittedName>
        <fullName evidence="2">Membrane protein</fullName>
    </submittedName>
</protein>
<dbReference type="Proteomes" id="UP000217446">
    <property type="component" value="Unassembled WGS sequence"/>
</dbReference>
<feature type="transmembrane region" description="Helical" evidence="1">
    <location>
        <begin position="296"/>
        <end position="320"/>
    </location>
</feature>
<dbReference type="Pfam" id="PF06772">
    <property type="entry name" value="LtrA"/>
    <property type="match status" value="1"/>
</dbReference>
<evidence type="ECO:0000256" key="1">
    <source>
        <dbReference type="SAM" id="Phobius"/>
    </source>
</evidence>
<proteinExistence type="predicted"/>
<evidence type="ECO:0000313" key="2">
    <source>
        <dbReference type="EMBL" id="GAX58270.1"/>
    </source>
</evidence>
<organism evidence="2 3">
    <name type="scientific">Streptomyces olivochromogenes</name>
    <dbReference type="NCBI Taxonomy" id="1963"/>
    <lineage>
        <taxon>Bacteria</taxon>
        <taxon>Bacillati</taxon>
        <taxon>Actinomycetota</taxon>
        <taxon>Actinomycetes</taxon>
        <taxon>Kitasatosporales</taxon>
        <taxon>Streptomycetaceae</taxon>
        <taxon>Streptomyces</taxon>
    </lineage>
</organism>
<feature type="transmembrane region" description="Helical" evidence="1">
    <location>
        <begin position="227"/>
        <end position="244"/>
    </location>
</feature>
<feature type="transmembrane region" description="Helical" evidence="1">
    <location>
        <begin position="78"/>
        <end position="96"/>
    </location>
</feature>
<dbReference type="AlphaFoldDB" id="A0A250VWD1"/>
<gene>
    <name evidence="2" type="ORF">SO3561_09842</name>
</gene>
<keyword evidence="1" id="KW-1133">Transmembrane helix</keyword>
<reference evidence="3" key="1">
    <citation type="submission" date="2017-05" db="EMBL/GenBank/DDBJ databases">
        <title>Streptomyces olivochromogenes NBRC 3561 whole genome shotgun sequence.</title>
        <authorList>
            <person name="Dohra H."/>
            <person name="Kodani S."/>
        </authorList>
    </citation>
    <scope>NUCLEOTIDE SEQUENCE [LARGE SCALE GENOMIC DNA]</scope>
    <source>
        <strain evidence="3">NBRC 3561</strain>
    </source>
</reference>
<dbReference type="PANTHER" id="PTHR36840:SF1">
    <property type="entry name" value="BLL5714 PROTEIN"/>
    <property type="match status" value="1"/>
</dbReference>
<name>A0A250VWD1_STROL</name>
<sequence>MPGETGEAVGLEPAAAGRGTRVLNLRRMTARRTDEAYRSSTPLELFFDLCFVAAVAQAASHLHHDLSGGHLGHAVGNYLWVFFAIWWAWANFTWFASAYDNDDDPYRLLTMVQIAGALALAAGVPRAFESGDYLVITLGYVILRLAMVMQWLRAARADPKRRTTALRYAVGYALVQAGWVARLAFDQPTYLYVGLALAVGELLVPIWAERAQVTPFHPEHITERFGLFTMIVLGEAVLAATIAVQTAADSRDGTDVDLLVLAGSGLLLVFSLWWLYFDRTTQRMLRSMPTTIIWGYGHYLVFASTAAIGAGLAVAVDALIGHAHVTHLQQGLAVGIPLAAWIATVWWLRVGPPLNGPAVAASPVAVVLVLTAAWTSAAVPLMAVITAALAAVKTWAVRRTD</sequence>
<dbReference type="InterPro" id="IPR010640">
    <property type="entry name" value="Low_temperature_requirement_A"/>
</dbReference>
<dbReference type="RefSeq" id="WP_079065285.1">
    <property type="nucleotide sequence ID" value="NZ_BDQI01000049.1"/>
</dbReference>
<dbReference type="PANTHER" id="PTHR36840">
    <property type="entry name" value="BLL5714 PROTEIN"/>
    <property type="match status" value="1"/>
</dbReference>
<feature type="transmembrane region" description="Helical" evidence="1">
    <location>
        <begin position="189"/>
        <end position="207"/>
    </location>
</feature>
<keyword evidence="1" id="KW-0812">Transmembrane</keyword>
<dbReference type="STRING" id="1963.AQJ27_27480"/>
<feature type="transmembrane region" description="Helical" evidence="1">
    <location>
        <begin position="256"/>
        <end position="276"/>
    </location>
</feature>
<keyword evidence="3" id="KW-1185">Reference proteome</keyword>
<feature type="transmembrane region" description="Helical" evidence="1">
    <location>
        <begin position="134"/>
        <end position="152"/>
    </location>
</feature>
<feature type="transmembrane region" description="Helical" evidence="1">
    <location>
        <begin position="332"/>
        <end position="348"/>
    </location>
</feature>
<feature type="transmembrane region" description="Helical" evidence="1">
    <location>
        <begin position="108"/>
        <end position="128"/>
    </location>
</feature>